<keyword evidence="1" id="KW-0472">Membrane</keyword>
<dbReference type="Gene3D" id="2.40.50.660">
    <property type="match status" value="1"/>
</dbReference>
<gene>
    <name evidence="2" type="ORF">Gferi_26945</name>
</gene>
<proteinExistence type="predicted"/>
<keyword evidence="1" id="KW-0812">Transmembrane</keyword>
<evidence type="ECO:0000256" key="1">
    <source>
        <dbReference type="SAM" id="Phobius"/>
    </source>
</evidence>
<dbReference type="AlphaFoldDB" id="A0A1D8GPS4"/>
<organism evidence="2 3">
    <name type="scientific">Geosporobacter ferrireducens</name>
    <dbReference type="NCBI Taxonomy" id="1424294"/>
    <lineage>
        <taxon>Bacteria</taxon>
        <taxon>Bacillati</taxon>
        <taxon>Bacillota</taxon>
        <taxon>Clostridia</taxon>
        <taxon>Peptostreptococcales</taxon>
        <taxon>Thermotaleaceae</taxon>
        <taxon>Geosporobacter</taxon>
    </lineage>
</organism>
<sequence>MILNQFGGFDGFDFMFNLFPIFFIFVLGMVVFTAVRGIKEWHNNNQQPVLSVPSAVVAKRSHTSHSTHNHGNHAHHSTSTSYYATFEVESGDRMEFRVSAQEYGMLAEGDVGKLTFQGTRFHSFDRKKGSEE</sequence>
<evidence type="ECO:0008006" key="4">
    <source>
        <dbReference type="Google" id="ProtNLM"/>
    </source>
</evidence>
<evidence type="ECO:0000313" key="3">
    <source>
        <dbReference type="Proteomes" id="UP000095743"/>
    </source>
</evidence>
<accession>A0A1D8GPS4</accession>
<dbReference type="Proteomes" id="UP000095743">
    <property type="component" value="Chromosome"/>
</dbReference>
<protein>
    <recommendedName>
        <fullName evidence="4">DUF2500 domain-containing protein</fullName>
    </recommendedName>
</protein>
<keyword evidence="1" id="KW-1133">Transmembrane helix</keyword>
<keyword evidence="3" id="KW-1185">Reference proteome</keyword>
<dbReference type="KEGG" id="gfe:Gferi_26945"/>
<name>A0A1D8GPS4_9FIRM</name>
<dbReference type="STRING" id="1424294.Gferi_26945"/>
<evidence type="ECO:0000313" key="2">
    <source>
        <dbReference type="EMBL" id="AOT72873.1"/>
    </source>
</evidence>
<feature type="transmembrane region" description="Helical" evidence="1">
    <location>
        <begin position="14"/>
        <end position="35"/>
    </location>
</feature>
<dbReference type="Pfam" id="PF10694">
    <property type="entry name" value="DUF2500"/>
    <property type="match status" value="1"/>
</dbReference>
<dbReference type="InterPro" id="IPR019635">
    <property type="entry name" value="DUF2500"/>
</dbReference>
<reference evidence="2 3" key="1">
    <citation type="submission" date="2016-09" db="EMBL/GenBank/DDBJ databases">
        <title>Genomic analysis reveals versatility of anaerobic energy metabolism of Geosporobacter ferrireducens IRF9 of phylum Firmicutes.</title>
        <authorList>
            <person name="Kim S.-J."/>
        </authorList>
    </citation>
    <scope>NUCLEOTIDE SEQUENCE [LARGE SCALE GENOMIC DNA]</scope>
    <source>
        <strain evidence="2 3">IRF9</strain>
    </source>
</reference>
<dbReference type="EMBL" id="CP017269">
    <property type="protein sequence ID" value="AOT72873.1"/>
    <property type="molecule type" value="Genomic_DNA"/>
</dbReference>